<dbReference type="EMBL" id="CP023248">
    <property type="protein sequence ID" value="ASZ53397.1"/>
    <property type="molecule type" value="Genomic_DNA"/>
</dbReference>
<dbReference type="EMBL" id="LHQV01000010">
    <property type="protein sequence ID" value="OQK01640.1"/>
    <property type="molecule type" value="Genomic_DNA"/>
</dbReference>
<sequence>MKIVNVVGGLGSQMFAYALYLSLKERFGDQESVLLDTSFYRKNKQHNGYELERLFNIKEQPNNLFTKGILLNRGFVFKKLRKLLLKRLDAADNNYNFDPNVFNNESTLYIQSWTSWKYFSDCTDLVQSAFTFKPLKDEKNIEISNIITSVNSVSIHVRRGDYLNSPALSGLAPLWYYRNAIKHLEENTNNPTYFVFSDDIQWCRDNLALSNAHYIDWNIGEDSYKDIQLMSLCKHNIIPNSSFSWWGAFLNENSDKIVIAPETWGNKSVGVELKDMNYPSWLVIPNTEK</sequence>
<dbReference type="InterPro" id="IPR002516">
    <property type="entry name" value="Glyco_trans_11"/>
</dbReference>
<dbReference type="Proteomes" id="UP000191946">
    <property type="component" value="Unassembled WGS sequence"/>
</dbReference>
<accession>A0A249W9Y3</accession>
<evidence type="ECO:0000256" key="2">
    <source>
        <dbReference type="ARBA" id="ARBA00022679"/>
    </source>
</evidence>
<dbReference type="GO" id="GO:0008107">
    <property type="term" value="F:galactoside 2-alpha-L-fucosyltransferase activity"/>
    <property type="evidence" value="ECO:0007669"/>
    <property type="project" value="InterPro"/>
</dbReference>
<keyword evidence="1 3" id="KW-0328">Glycosyltransferase</keyword>
<reference evidence="3" key="2">
    <citation type="submission" date="2017-09" db="EMBL/GenBank/DDBJ databases">
        <authorList>
            <person name="Ehlers B."/>
            <person name="Leendertz F.H."/>
        </authorList>
    </citation>
    <scope>NUCLEOTIDE SEQUENCE</scope>
    <source>
        <strain evidence="3">MAVP-26</strain>
    </source>
</reference>
<name>A0A249W9Y3_VIBPH</name>
<evidence type="ECO:0000313" key="4">
    <source>
        <dbReference type="EMBL" id="OQK01640.1"/>
    </source>
</evidence>
<dbReference type="Pfam" id="PF01531">
    <property type="entry name" value="Glyco_transf_11"/>
    <property type="match status" value="1"/>
</dbReference>
<keyword evidence="5" id="KW-1185">Reference proteome</keyword>
<dbReference type="PANTHER" id="PTHR11927:SF9">
    <property type="entry name" value="L-FUCOSYLTRANSFERASE"/>
    <property type="match status" value="1"/>
</dbReference>
<dbReference type="AlphaFoldDB" id="A0A249W9Y3"/>
<keyword evidence="2 3" id="KW-0808">Transferase</keyword>
<protein>
    <submittedName>
        <fullName evidence="3">Alpha-1,2-fucosyltransferase</fullName>
    </submittedName>
    <submittedName>
        <fullName evidence="4">Glycosyl transferase family 11</fullName>
    </submittedName>
</protein>
<gene>
    <name evidence="4" type="ORF">AKG60_06950</name>
    <name evidence="3" type="ORF">YA91_23915</name>
</gene>
<organism evidence="3">
    <name type="scientific">Vibrio parahaemolyticus</name>
    <dbReference type="NCBI Taxonomy" id="670"/>
    <lineage>
        <taxon>Bacteria</taxon>
        <taxon>Pseudomonadati</taxon>
        <taxon>Pseudomonadota</taxon>
        <taxon>Gammaproteobacteria</taxon>
        <taxon>Vibrionales</taxon>
        <taxon>Vibrionaceae</taxon>
        <taxon>Vibrio</taxon>
    </lineage>
</organism>
<dbReference type="PANTHER" id="PTHR11927">
    <property type="entry name" value="GALACTOSIDE 2-L-FUCOSYLTRANSFERASE"/>
    <property type="match status" value="1"/>
</dbReference>
<dbReference type="GO" id="GO:0005975">
    <property type="term" value="P:carbohydrate metabolic process"/>
    <property type="evidence" value="ECO:0007669"/>
    <property type="project" value="InterPro"/>
</dbReference>
<evidence type="ECO:0000313" key="3">
    <source>
        <dbReference type="EMBL" id="ASZ53397.1"/>
    </source>
</evidence>
<dbReference type="GO" id="GO:0016020">
    <property type="term" value="C:membrane"/>
    <property type="evidence" value="ECO:0007669"/>
    <property type="project" value="InterPro"/>
</dbReference>
<evidence type="ECO:0000313" key="5">
    <source>
        <dbReference type="Proteomes" id="UP000191946"/>
    </source>
</evidence>
<dbReference type="CDD" id="cd11301">
    <property type="entry name" value="Fut1_Fut2_like"/>
    <property type="match status" value="1"/>
</dbReference>
<reference evidence="4 5" key="1">
    <citation type="submission" date="2015-08" db="EMBL/GenBank/DDBJ databases">
        <title>Draft Genome Sequences of Vibrio parahaemolyticus Strains.</title>
        <authorList>
            <person name="Gonzalez-Escalona N."/>
            <person name="DePaola A."/>
        </authorList>
    </citation>
    <scope>NUCLEOTIDE SEQUENCE [LARGE SCALE GENOMIC DNA]</scope>
    <source>
        <strain evidence="4 5">CFSAN001621</strain>
    </source>
</reference>
<proteinExistence type="predicted"/>
<dbReference type="RefSeq" id="WP_005496847.1">
    <property type="nucleotide sequence ID" value="NZ_CP023248.2"/>
</dbReference>
<evidence type="ECO:0000256" key="1">
    <source>
        <dbReference type="ARBA" id="ARBA00022676"/>
    </source>
</evidence>